<dbReference type="InterPro" id="IPR003395">
    <property type="entry name" value="RecF/RecN/SMC_N"/>
</dbReference>
<feature type="domain" description="RecF/RecN/SMC N-terminal" evidence="9">
    <location>
        <begin position="99"/>
        <end position="178"/>
    </location>
</feature>
<dbReference type="GO" id="GO:0005524">
    <property type="term" value="F:ATP binding"/>
    <property type="evidence" value="ECO:0007669"/>
    <property type="project" value="UniProtKB-KW"/>
</dbReference>
<dbReference type="CDD" id="cd03241">
    <property type="entry name" value="ABC_RecN"/>
    <property type="match status" value="1"/>
</dbReference>
<dbReference type="InterPro" id="IPR027417">
    <property type="entry name" value="P-loop_NTPase"/>
</dbReference>
<feature type="non-terminal residue" evidence="10">
    <location>
        <position position="1"/>
    </location>
</feature>
<evidence type="ECO:0000313" key="10">
    <source>
        <dbReference type="EMBL" id="HAN24060.1"/>
    </source>
</evidence>
<evidence type="ECO:0000313" key="11">
    <source>
        <dbReference type="Proteomes" id="UP000257479"/>
    </source>
</evidence>
<keyword evidence="4" id="KW-0547">Nucleotide-binding</keyword>
<evidence type="ECO:0000256" key="8">
    <source>
        <dbReference type="ARBA" id="ARBA00033408"/>
    </source>
</evidence>
<reference evidence="10 11" key="1">
    <citation type="journal article" date="2018" name="Nat. Biotechnol.">
        <title>A standardized bacterial taxonomy based on genome phylogeny substantially revises the tree of life.</title>
        <authorList>
            <person name="Parks D.H."/>
            <person name="Chuvochina M."/>
            <person name="Waite D.W."/>
            <person name="Rinke C."/>
            <person name="Skarshewski A."/>
            <person name="Chaumeil P.A."/>
            <person name="Hugenholtz P."/>
        </authorList>
    </citation>
    <scope>NUCLEOTIDE SEQUENCE [LARGE SCALE GENOMIC DNA]</scope>
    <source>
        <strain evidence="10">UBA9152</strain>
    </source>
</reference>
<dbReference type="Gene3D" id="3.40.50.300">
    <property type="entry name" value="P-loop containing nucleotide triphosphate hydrolases"/>
    <property type="match status" value="1"/>
</dbReference>
<evidence type="ECO:0000256" key="6">
    <source>
        <dbReference type="ARBA" id="ARBA00022840"/>
    </source>
</evidence>
<proteinExistence type="inferred from homology"/>
<dbReference type="AlphaFoldDB" id="A0A3C1KBJ6"/>
<sequence length="226" mass="23216">LRLLDLDDDPERVDALHAERAVAAADLDAAASALTEAREQAASALATAVTDELHALALPDATVTISVTATADSSSGRDEVAILLAPHPGAEPRAVARSASGGELSRVMLAIEVVIASTDPVPTFVFDEIDAGIGGAAAIEVGRRLHRLAETSQVIVVTHLAQVAAFAGNHLTVVKASDGSVTSSSVRRLDGAEREAEMARLLSGISDSASALSHARELLDLAPPTR</sequence>
<dbReference type="PANTHER" id="PTHR11059:SF0">
    <property type="entry name" value="DNA REPAIR PROTEIN RECN"/>
    <property type="match status" value="1"/>
</dbReference>
<name>A0A3C1KBJ6_9MICO</name>
<evidence type="ECO:0000256" key="4">
    <source>
        <dbReference type="ARBA" id="ARBA00022741"/>
    </source>
</evidence>
<comment type="similarity">
    <text evidence="2">Belongs to the RecN family.</text>
</comment>
<dbReference type="Pfam" id="PF02463">
    <property type="entry name" value="SMC_N"/>
    <property type="match status" value="1"/>
</dbReference>
<evidence type="ECO:0000256" key="7">
    <source>
        <dbReference type="ARBA" id="ARBA00023204"/>
    </source>
</evidence>
<comment type="caution">
    <text evidence="10">The sequence shown here is derived from an EMBL/GenBank/DDBJ whole genome shotgun (WGS) entry which is preliminary data.</text>
</comment>
<dbReference type="GO" id="GO:0006310">
    <property type="term" value="P:DNA recombination"/>
    <property type="evidence" value="ECO:0007669"/>
    <property type="project" value="InterPro"/>
</dbReference>
<evidence type="ECO:0000256" key="3">
    <source>
        <dbReference type="ARBA" id="ARBA00021315"/>
    </source>
</evidence>
<dbReference type="GO" id="GO:0006281">
    <property type="term" value="P:DNA repair"/>
    <property type="evidence" value="ECO:0007669"/>
    <property type="project" value="UniProtKB-KW"/>
</dbReference>
<dbReference type="Proteomes" id="UP000257479">
    <property type="component" value="Unassembled WGS sequence"/>
</dbReference>
<dbReference type="GO" id="GO:0043590">
    <property type="term" value="C:bacterial nucleoid"/>
    <property type="evidence" value="ECO:0007669"/>
    <property type="project" value="TreeGrafter"/>
</dbReference>
<protein>
    <recommendedName>
        <fullName evidence="3">DNA repair protein RecN</fullName>
    </recommendedName>
    <alternativeName>
        <fullName evidence="8">Recombination protein N</fullName>
    </alternativeName>
</protein>
<dbReference type="InterPro" id="IPR004604">
    <property type="entry name" value="DNA_recomb/repair_RecN"/>
</dbReference>
<dbReference type="PANTHER" id="PTHR11059">
    <property type="entry name" value="DNA REPAIR PROTEIN RECN"/>
    <property type="match status" value="1"/>
</dbReference>
<evidence type="ECO:0000256" key="5">
    <source>
        <dbReference type="ARBA" id="ARBA00022763"/>
    </source>
</evidence>
<organism evidence="10 11">
    <name type="scientific">Microbacterium ginsengisoli</name>
    <dbReference type="NCBI Taxonomy" id="400772"/>
    <lineage>
        <taxon>Bacteria</taxon>
        <taxon>Bacillati</taxon>
        <taxon>Actinomycetota</taxon>
        <taxon>Actinomycetes</taxon>
        <taxon>Micrococcales</taxon>
        <taxon>Microbacteriaceae</taxon>
        <taxon>Microbacterium</taxon>
    </lineage>
</organism>
<dbReference type="EMBL" id="DMNG01000101">
    <property type="protein sequence ID" value="HAN24060.1"/>
    <property type="molecule type" value="Genomic_DNA"/>
</dbReference>
<keyword evidence="6" id="KW-0067">ATP-binding</keyword>
<evidence type="ECO:0000256" key="2">
    <source>
        <dbReference type="ARBA" id="ARBA00009441"/>
    </source>
</evidence>
<evidence type="ECO:0000256" key="1">
    <source>
        <dbReference type="ARBA" id="ARBA00003618"/>
    </source>
</evidence>
<gene>
    <name evidence="10" type="ORF">DCP95_05735</name>
</gene>
<keyword evidence="7" id="KW-0234">DNA repair</keyword>
<evidence type="ECO:0000259" key="9">
    <source>
        <dbReference type="Pfam" id="PF02463"/>
    </source>
</evidence>
<comment type="function">
    <text evidence="1">May be involved in recombinational repair of damaged DNA.</text>
</comment>
<accession>A0A3C1KBJ6</accession>
<keyword evidence="5" id="KW-0227">DNA damage</keyword>
<dbReference type="SUPFAM" id="SSF52540">
    <property type="entry name" value="P-loop containing nucleoside triphosphate hydrolases"/>
    <property type="match status" value="1"/>
</dbReference>
<dbReference type="GO" id="GO:0009432">
    <property type="term" value="P:SOS response"/>
    <property type="evidence" value="ECO:0007669"/>
    <property type="project" value="TreeGrafter"/>
</dbReference>